<reference evidence="1" key="1">
    <citation type="submission" date="2014-09" db="EMBL/GenBank/DDBJ databases">
        <authorList>
            <person name="Magalhaes I.L.F."/>
            <person name="Oliveira U."/>
            <person name="Santos F.R."/>
            <person name="Vidigal T.H.D.A."/>
            <person name="Brescovit A.D."/>
            <person name="Santos A.J."/>
        </authorList>
    </citation>
    <scope>NUCLEOTIDE SEQUENCE</scope>
    <source>
        <tissue evidence="1">Shoot tissue taken approximately 20 cm above the soil surface</tissue>
    </source>
</reference>
<accession>A0A0A9AIC1</accession>
<sequence length="26" mass="3055">MFNLNELKFDDGDEQMICCLATVLQY</sequence>
<evidence type="ECO:0000313" key="1">
    <source>
        <dbReference type="EMBL" id="JAD51439.1"/>
    </source>
</evidence>
<dbReference type="EMBL" id="GBRH01246456">
    <property type="protein sequence ID" value="JAD51439.1"/>
    <property type="molecule type" value="Transcribed_RNA"/>
</dbReference>
<proteinExistence type="predicted"/>
<protein>
    <submittedName>
        <fullName evidence="1">Uncharacterized protein</fullName>
    </submittedName>
</protein>
<reference evidence="1" key="2">
    <citation type="journal article" date="2015" name="Data Brief">
        <title>Shoot transcriptome of the giant reed, Arundo donax.</title>
        <authorList>
            <person name="Barrero R.A."/>
            <person name="Guerrero F.D."/>
            <person name="Moolhuijzen P."/>
            <person name="Goolsby J.A."/>
            <person name="Tidwell J."/>
            <person name="Bellgard S.E."/>
            <person name="Bellgard M.I."/>
        </authorList>
    </citation>
    <scope>NUCLEOTIDE SEQUENCE</scope>
    <source>
        <tissue evidence="1">Shoot tissue taken approximately 20 cm above the soil surface</tissue>
    </source>
</reference>
<name>A0A0A9AIC1_ARUDO</name>
<dbReference type="AlphaFoldDB" id="A0A0A9AIC1"/>
<organism evidence="1">
    <name type="scientific">Arundo donax</name>
    <name type="common">Giant reed</name>
    <name type="synonym">Donax arundinaceus</name>
    <dbReference type="NCBI Taxonomy" id="35708"/>
    <lineage>
        <taxon>Eukaryota</taxon>
        <taxon>Viridiplantae</taxon>
        <taxon>Streptophyta</taxon>
        <taxon>Embryophyta</taxon>
        <taxon>Tracheophyta</taxon>
        <taxon>Spermatophyta</taxon>
        <taxon>Magnoliopsida</taxon>
        <taxon>Liliopsida</taxon>
        <taxon>Poales</taxon>
        <taxon>Poaceae</taxon>
        <taxon>PACMAD clade</taxon>
        <taxon>Arundinoideae</taxon>
        <taxon>Arundineae</taxon>
        <taxon>Arundo</taxon>
    </lineage>
</organism>